<reference evidence="5 6" key="1">
    <citation type="submission" date="2023-03" db="EMBL/GenBank/DDBJ databases">
        <title>High-quality genome of Scylla paramamosain provides insights in environmental adaptation.</title>
        <authorList>
            <person name="Zhang L."/>
        </authorList>
    </citation>
    <scope>NUCLEOTIDE SEQUENCE [LARGE SCALE GENOMIC DNA]</scope>
    <source>
        <strain evidence="5">LZ_2023a</strain>
        <tissue evidence="5">Muscle</tissue>
    </source>
</reference>
<evidence type="ECO:0000256" key="4">
    <source>
        <dbReference type="RuleBase" id="RU367133"/>
    </source>
</evidence>
<dbReference type="PANTHER" id="PTHR13091">
    <property type="entry name" value="AMPLIFIED IN BREAST CANCER 2-RELATED"/>
    <property type="match status" value="1"/>
</dbReference>
<comment type="similarity">
    <text evidence="1 4">Belongs to the SMG8 family.</text>
</comment>
<proteinExistence type="inferred from homology"/>
<name>A0AAW0SGX5_SCYPA</name>
<evidence type="ECO:0000256" key="3">
    <source>
        <dbReference type="ARBA" id="ARBA00029509"/>
    </source>
</evidence>
<comment type="caution">
    <text evidence="5">The sequence shown here is derived from an EMBL/GenBank/DDBJ whole genome shotgun (WGS) entry which is preliminary data.</text>
</comment>
<organism evidence="5 6">
    <name type="scientific">Scylla paramamosain</name>
    <name type="common">Mud crab</name>
    <dbReference type="NCBI Taxonomy" id="85552"/>
    <lineage>
        <taxon>Eukaryota</taxon>
        <taxon>Metazoa</taxon>
        <taxon>Ecdysozoa</taxon>
        <taxon>Arthropoda</taxon>
        <taxon>Crustacea</taxon>
        <taxon>Multicrustacea</taxon>
        <taxon>Malacostraca</taxon>
        <taxon>Eumalacostraca</taxon>
        <taxon>Eucarida</taxon>
        <taxon>Decapoda</taxon>
        <taxon>Pleocyemata</taxon>
        <taxon>Brachyura</taxon>
        <taxon>Eubrachyura</taxon>
        <taxon>Portunoidea</taxon>
        <taxon>Portunidae</taxon>
        <taxon>Portuninae</taxon>
        <taxon>Scylla</taxon>
    </lineage>
</organism>
<evidence type="ECO:0000256" key="1">
    <source>
        <dbReference type="ARBA" id="ARBA00006443"/>
    </source>
</evidence>
<gene>
    <name evidence="5" type="ORF">O3P69_016213</name>
</gene>
<accession>A0AAW0SGX5</accession>
<evidence type="ECO:0000313" key="6">
    <source>
        <dbReference type="Proteomes" id="UP001487740"/>
    </source>
</evidence>
<dbReference type="Proteomes" id="UP001487740">
    <property type="component" value="Unassembled WGS sequence"/>
</dbReference>
<comment type="function">
    <text evidence="4">Involved in nonsense-mediated decay (NMD) of mRNAs containing premature stop codons.</text>
</comment>
<dbReference type="GO" id="GO:0000184">
    <property type="term" value="P:nuclear-transcribed mRNA catabolic process, nonsense-mediated decay"/>
    <property type="evidence" value="ECO:0007669"/>
    <property type="project" value="UniProtKB-UniRule"/>
</dbReference>
<evidence type="ECO:0000256" key="2">
    <source>
        <dbReference type="ARBA" id="ARBA00023161"/>
    </source>
</evidence>
<sequence length="104" mass="11277">MAGKDRGIIRQPSTTEYLPGMLTSVSPSGLLPQTSSWALTCLGPSSLYSHNAGICDQPGFLPGTNFLLPWDVTVKIEDRDKWPAIADTLGQEGTAAEEQEEQVW</sequence>
<protein>
    <recommendedName>
        <fullName evidence="3 4">Nonsense-mediated mRNA decay factor SMG8</fullName>
    </recommendedName>
</protein>
<dbReference type="AlphaFoldDB" id="A0AAW0SGX5"/>
<feature type="non-terminal residue" evidence="5">
    <location>
        <position position="104"/>
    </location>
</feature>
<dbReference type="InterPro" id="IPR019354">
    <property type="entry name" value="SMG8-like"/>
</dbReference>
<keyword evidence="6" id="KW-1185">Reference proteome</keyword>
<dbReference type="EMBL" id="JARAKH010000726">
    <property type="protein sequence ID" value="KAK8373992.1"/>
    <property type="molecule type" value="Genomic_DNA"/>
</dbReference>
<dbReference type="Pfam" id="PF10220">
    <property type="entry name" value="Smg8_Smg9"/>
    <property type="match status" value="1"/>
</dbReference>
<evidence type="ECO:0000313" key="5">
    <source>
        <dbReference type="EMBL" id="KAK8373992.1"/>
    </source>
</evidence>
<dbReference type="PANTHER" id="PTHR13091:SF0">
    <property type="entry name" value="NONSENSE-MEDIATED MRNA DECAY FACTOR SMG8"/>
    <property type="match status" value="1"/>
</dbReference>
<keyword evidence="2 4" id="KW-0866">Nonsense-mediated mRNA decay</keyword>